<dbReference type="Proteomes" id="UP000000715">
    <property type="component" value="Unplaced"/>
</dbReference>
<gene>
    <name evidence="3" type="primary">LOC101691027</name>
</gene>
<keyword evidence="2" id="KW-1185">Reference proteome</keyword>
<proteinExistence type="predicted"/>
<dbReference type="InterPro" id="IPR055406">
    <property type="entry name" value="HEAT_Maestro"/>
</dbReference>
<sequence length="218" mass="25035">MAWLCRAIGRRLREFCSLHPVGLRRGPKWTTVIGWSSLTQIVKHATLSDHIQVLEEKCKYLVSTSKTQLVRDLLSQSFDFLKSPQSFLRAAAINLIAVGSLRNDPVESVQSLVNTTLKKIDEYVNPGFVATSRLSQLSNNIFKVTGMKTPKRKKRLFKSVKWERDDNQKIWKWLQSPLNPLRKRSNRRVKNSPVIIGNSEITHPDVWKSTCRGRGRLN</sequence>
<name>A0A8U0RMY2_MUSPF</name>
<evidence type="ECO:0000313" key="3">
    <source>
        <dbReference type="RefSeq" id="XP_044927818.1"/>
    </source>
</evidence>
<dbReference type="OrthoDB" id="1884734at2759"/>
<dbReference type="Pfam" id="PF23227">
    <property type="entry name" value="HEAT_MROH2B_C"/>
    <property type="match status" value="1"/>
</dbReference>
<dbReference type="RefSeq" id="XP_044927818.1">
    <property type="nucleotide sequence ID" value="XM_045071883.1"/>
</dbReference>
<dbReference type="AlphaFoldDB" id="A0A8U0RMY2"/>
<evidence type="ECO:0000313" key="2">
    <source>
        <dbReference type="Proteomes" id="UP000000715"/>
    </source>
</evidence>
<feature type="domain" description="Maestro/Maestro-like HEAT-repeats" evidence="1">
    <location>
        <begin position="31"/>
        <end position="99"/>
    </location>
</feature>
<reference evidence="3" key="1">
    <citation type="submission" date="2025-08" db="UniProtKB">
        <authorList>
            <consortium name="RefSeq"/>
        </authorList>
    </citation>
    <scope>IDENTIFICATION</scope>
    <source>
        <tissue evidence="3">Brain</tissue>
    </source>
</reference>
<evidence type="ECO:0000259" key="1">
    <source>
        <dbReference type="Pfam" id="PF23227"/>
    </source>
</evidence>
<protein>
    <submittedName>
        <fullName evidence="3">Uncharacterized protein LOC101691027</fullName>
    </submittedName>
</protein>
<dbReference type="GeneID" id="101691027"/>
<organism evidence="2 3">
    <name type="scientific">Mustela putorius furo</name>
    <name type="common">European domestic ferret</name>
    <name type="synonym">Mustela furo</name>
    <dbReference type="NCBI Taxonomy" id="9669"/>
    <lineage>
        <taxon>Eukaryota</taxon>
        <taxon>Metazoa</taxon>
        <taxon>Chordata</taxon>
        <taxon>Craniata</taxon>
        <taxon>Vertebrata</taxon>
        <taxon>Euteleostomi</taxon>
        <taxon>Mammalia</taxon>
        <taxon>Eutheria</taxon>
        <taxon>Laurasiatheria</taxon>
        <taxon>Carnivora</taxon>
        <taxon>Caniformia</taxon>
        <taxon>Musteloidea</taxon>
        <taxon>Mustelidae</taxon>
        <taxon>Mustelinae</taxon>
        <taxon>Mustela</taxon>
    </lineage>
</organism>
<accession>A0A8U0RMY2</accession>